<evidence type="ECO:0000256" key="1">
    <source>
        <dbReference type="ARBA" id="ARBA00022801"/>
    </source>
</evidence>
<dbReference type="Pfam" id="PF01156">
    <property type="entry name" value="IU_nuc_hydro"/>
    <property type="match status" value="1"/>
</dbReference>
<dbReference type="Gene3D" id="3.90.245.10">
    <property type="entry name" value="Ribonucleoside hydrolase-like"/>
    <property type="match status" value="1"/>
</dbReference>
<dbReference type="PANTHER" id="PTHR12304:SF4">
    <property type="entry name" value="URIDINE NUCLEOSIDASE"/>
    <property type="match status" value="1"/>
</dbReference>
<sequence>MPHHFMPYEVPEQKQVRVIINTDAKCEADDQYAIVHAILSQRLQIKGIIGAHFGTRSDTAMEESYEEVEHVLQLMGMRDQYDVYRGAPHKIPDVRTPVPSEGSELIINEAMKDDPRPLFVTFQGPLTDLASAYLQEPRIADRLIAVWIGGGTYPEGHEEFNLSNDIDAVNVVFNSPIPLWQVPKNVYEMVRVGIAELAVKVRPHGRIGSYLYDYLVNHNMQNGHRPEWPKGETWVLGDSPAVSLLLEEQRFDYEMIEAPNVDADMLYIPKPGNRKIRVYRSVDSRFILEDFYAKLALFALYEKERDSQQRGQ</sequence>
<evidence type="ECO:0000313" key="5">
    <source>
        <dbReference type="Proteomes" id="UP001519344"/>
    </source>
</evidence>
<dbReference type="SUPFAM" id="SSF53590">
    <property type="entry name" value="Nucleoside hydrolase"/>
    <property type="match status" value="1"/>
</dbReference>
<name>A0ABS4I3E2_9BACL</name>
<dbReference type="InterPro" id="IPR001910">
    <property type="entry name" value="Inosine/uridine_hydrolase_dom"/>
</dbReference>
<evidence type="ECO:0000256" key="2">
    <source>
        <dbReference type="ARBA" id="ARBA00023295"/>
    </source>
</evidence>
<keyword evidence="1" id="KW-0378">Hydrolase</keyword>
<comment type="caution">
    <text evidence="4">The sequence shown here is derived from an EMBL/GenBank/DDBJ whole genome shotgun (WGS) entry which is preliminary data.</text>
</comment>
<keyword evidence="5" id="KW-1185">Reference proteome</keyword>
<dbReference type="InterPro" id="IPR036452">
    <property type="entry name" value="Ribo_hydro-like"/>
</dbReference>
<feature type="domain" description="Inosine/uridine-preferring nucleoside hydrolase" evidence="3">
    <location>
        <begin position="18"/>
        <end position="253"/>
    </location>
</feature>
<dbReference type="InterPro" id="IPR023186">
    <property type="entry name" value="IUNH"/>
</dbReference>
<accession>A0ABS4I3E2</accession>
<dbReference type="PANTHER" id="PTHR12304">
    <property type="entry name" value="INOSINE-URIDINE PREFERRING NUCLEOSIDE HYDROLASE"/>
    <property type="match status" value="1"/>
</dbReference>
<dbReference type="EMBL" id="JAGGKV010000014">
    <property type="protein sequence ID" value="MBP1965410.1"/>
    <property type="molecule type" value="Genomic_DNA"/>
</dbReference>
<dbReference type="Proteomes" id="UP001519344">
    <property type="component" value="Unassembled WGS sequence"/>
</dbReference>
<reference evidence="4 5" key="1">
    <citation type="submission" date="2021-03" db="EMBL/GenBank/DDBJ databases">
        <title>Genomic Encyclopedia of Type Strains, Phase IV (KMG-IV): sequencing the most valuable type-strain genomes for metagenomic binning, comparative biology and taxonomic classification.</title>
        <authorList>
            <person name="Goeker M."/>
        </authorList>
    </citation>
    <scope>NUCLEOTIDE SEQUENCE [LARGE SCALE GENOMIC DNA]</scope>
    <source>
        <strain evidence="4 5">DSM 24950</strain>
    </source>
</reference>
<evidence type="ECO:0000259" key="3">
    <source>
        <dbReference type="Pfam" id="PF01156"/>
    </source>
</evidence>
<proteinExistence type="predicted"/>
<organism evidence="4 5">
    <name type="scientific">Paenibacillus aceris</name>
    <dbReference type="NCBI Taxonomy" id="869555"/>
    <lineage>
        <taxon>Bacteria</taxon>
        <taxon>Bacillati</taxon>
        <taxon>Bacillota</taxon>
        <taxon>Bacilli</taxon>
        <taxon>Bacillales</taxon>
        <taxon>Paenibacillaceae</taxon>
        <taxon>Paenibacillus</taxon>
    </lineage>
</organism>
<dbReference type="RefSeq" id="WP_240159469.1">
    <property type="nucleotide sequence ID" value="NZ_JAAOZR010000003.1"/>
</dbReference>
<evidence type="ECO:0000313" key="4">
    <source>
        <dbReference type="EMBL" id="MBP1965410.1"/>
    </source>
</evidence>
<keyword evidence="2" id="KW-0326">Glycosidase</keyword>
<protein>
    <submittedName>
        <fullName evidence="4">Inosine-uridine nucleoside N-ribohydrolase</fullName>
    </submittedName>
</protein>
<gene>
    <name evidence="4" type="ORF">J2Z65_004648</name>
</gene>